<evidence type="ECO:0000259" key="6">
    <source>
        <dbReference type="PROSITE" id="PS50404"/>
    </source>
</evidence>
<keyword evidence="9" id="KW-1185">Reference proteome</keyword>
<evidence type="ECO:0000313" key="9">
    <source>
        <dbReference type="Proteomes" id="UP001321473"/>
    </source>
</evidence>
<dbReference type="EC" id="2.5.1.18" evidence="3"/>
<dbReference type="Gene3D" id="3.40.30.10">
    <property type="entry name" value="Glutaredoxin"/>
    <property type="match status" value="1"/>
</dbReference>
<evidence type="ECO:0000256" key="1">
    <source>
        <dbReference type="ARBA" id="ARBA00003701"/>
    </source>
</evidence>
<dbReference type="PRINTS" id="PR01267">
    <property type="entry name" value="GSTRNSFRASEM"/>
</dbReference>
<dbReference type="Pfam" id="PF14497">
    <property type="entry name" value="GST_C_3"/>
    <property type="match status" value="1"/>
</dbReference>
<reference evidence="8 9" key="1">
    <citation type="journal article" date="2023" name="Arcadia Sci">
        <title>De novo assembly of a long-read Amblyomma americanum tick genome.</title>
        <authorList>
            <person name="Chou S."/>
            <person name="Poskanzer K.E."/>
            <person name="Rollins M."/>
            <person name="Thuy-Boun P.S."/>
        </authorList>
    </citation>
    <scope>NUCLEOTIDE SEQUENCE [LARGE SCALE GENOMIC DNA]</scope>
    <source>
        <strain evidence="8">F_SG_1</strain>
        <tissue evidence="8">Salivary glands</tissue>
    </source>
</reference>
<protein>
    <recommendedName>
        <fullName evidence="3">glutathione transferase</fullName>
        <ecNumber evidence="3">2.5.1.18</ecNumber>
    </recommendedName>
</protein>
<dbReference type="InterPro" id="IPR003081">
    <property type="entry name" value="GST_mu"/>
</dbReference>
<dbReference type="InterPro" id="IPR010987">
    <property type="entry name" value="Glutathione-S-Trfase_C-like"/>
</dbReference>
<dbReference type="SFLD" id="SFLDS00019">
    <property type="entry name" value="Glutathione_Transferase_(cytos"/>
    <property type="match status" value="1"/>
</dbReference>
<evidence type="ECO:0000256" key="5">
    <source>
        <dbReference type="ARBA" id="ARBA00047960"/>
    </source>
</evidence>
<evidence type="ECO:0000256" key="4">
    <source>
        <dbReference type="ARBA" id="ARBA00022679"/>
    </source>
</evidence>
<comment type="similarity">
    <text evidence="2">Belongs to the GST superfamily. Mu family.</text>
</comment>
<dbReference type="Pfam" id="PF02798">
    <property type="entry name" value="GST_N"/>
    <property type="match status" value="1"/>
</dbReference>
<dbReference type="AlphaFoldDB" id="A0AAQ4D6X9"/>
<accession>A0AAQ4D6X9</accession>
<comment type="function">
    <text evidence="1">Conjugation of reduced glutathione to a wide number of exogenous and endogenous hydrophobic electrophiles.</text>
</comment>
<keyword evidence="4" id="KW-0808">Transferase</keyword>
<organism evidence="8 9">
    <name type="scientific">Amblyomma americanum</name>
    <name type="common">Lone star tick</name>
    <dbReference type="NCBI Taxonomy" id="6943"/>
    <lineage>
        <taxon>Eukaryota</taxon>
        <taxon>Metazoa</taxon>
        <taxon>Ecdysozoa</taxon>
        <taxon>Arthropoda</taxon>
        <taxon>Chelicerata</taxon>
        <taxon>Arachnida</taxon>
        <taxon>Acari</taxon>
        <taxon>Parasitiformes</taxon>
        <taxon>Ixodida</taxon>
        <taxon>Ixodoidea</taxon>
        <taxon>Ixodidae</taxon>
        <taxon>Amblyomminae</taxon>
        <taxon>Amblyomma</taxon>
    </lineage>
</organism>
<comment type="caution">
    <text evidence="8">The sequence shown here is derived from an EMBL/GenBank/DDBJ whole genome shotgun (WGS) entry which is preliminary data.</text>
</comment>
<dbReference type="GO" id="GO:0006749">
    <property type="term" value="P:glutathione metabolic process"/>
    <property type="evidence" value="ECO:0007669"/>
    <property type="project" value="TreeGrafter"/>
</dbReference>
<proteinExistence type="inferred from homology"/>
<dbReference type="InterPro" id="IPR004045">
    <property type="entry name" value="Glutathione_S-Trfase_N"/>
</dbReference>
<dbReference type="PANTHER" id="PTHR11571">
    <property type="entry name" value="GLUTATHIONE S-TRANSFERASE"/>
    <property type="match status" value="1"/>
</dbReference>
<dbReference type="Gene3D" id="1.20.1050.10">
    <property type="match status" value="1"/>
</dbReference>
<dbReference type="Proteomes" id="UP001321473">
    <property type="component" value="Unassembled WGS sequence"/>
</dbReference>
<dbReference type="InterPro" id="IPR004046">
    <property type="entry name" value="GST_C"/>
</dbReference>
<feature type="domain" description="GST C-terminal" evidence="7">
    <location>
        <begin position="78"/>
        <end position="196"/>
    </location>
</feature>
<dbReference type="FunFam" id="1.20.1050.10:FF:000003">
    <property type="entry name" value="Glutathione S-transferase 2"/>
    <property type="match status" value="1"/>
</dbReference>
<dbReference type="InterPro" id="IPR036249">
    <property type="entry name" value="Thioredoxin-like_sf"/>
</dbReference>
<dbReference type="InterPro" id="IPR036282">
    <property type="entry name" value="Glutathione-S-Trfase_C_sf"/>
</dbReference>
<dbReference type="GO" id="GO:0004364">
    <property type="term" value="F:glutathione transferase activity"/>
    <property type="evidence" value="ECO:0007669"/>
    <property type="project" value="UniProtKB-EC"/>
</dbReference>
<evidence type="ECO:0000256" key="3">
    <source>
        <dbReference type="ARBA" id="ARBA00012452"/>
    </source>
</evidence>
<evidence type="ECO:0000256" key="2">
    <source>
        <dbReference type="ARBA" id="ARBA00005861"/>
    </source>
</evidence>
<evidence type="ECO:0000259" key="7">
    <source>
        <dbReference type="PROSITE" id="PS50405"/>
    </source>
</evidence>
<dbReference type="PROSITE" id="PS50404">
    <property type="entry name" value="GST_NTER"/>
    <property type="match status" value="1"/>
</dbReference>
<dbReference type="InterPro" id="IPR040079">
    <property type="entry name" value="Glutathione_S-Trfase"/>
</dbReference>
<dbReference type="PROSITE" id="PS50405">
    <property type="entry name" value="GST_CTER"/>
    <property type="match status" value="1"/>
</dbReference>
<dbReference type="EMBL" id="JARKHS020034350">
    <property type="protein sequence ID" value="KAK8758219.1"/>
    <property type="molecule type" value="Genomic_DNA"/>
</dbReference>
<dbReference type="PANTHER" id="PTHR11571:SF222">
    <property type="entry name" value="GLUTATHIONE TRANSFERASE"/>
    <property type="match status" value="1"/>
</dbReference>
<sequence>MVQPIRNLLVYEGIEFEDKRYNYGPEPDFDREEWYGEKFSLGLKFPNLPYYIDDDIKMTQSVAIIRYLARQHDLVARDEEETQELDQLEQHARDLAWNLIMAVASPNYDETRPKYEQRMEGILQPWEEQLQEKLWVLGERLTYVDFLLYEALDWNYELNANAFEGFPILTAYLKRFEELPNVEEYLSSDRYSKYPILGPMIQWGFEKE</sequence>
<name>A0AAQ4D6X9_AMBAM</name>
<dbReference type="SUPFAM" id="SSF52833">
    <property type="entry name" value="Thioredoxin-like"/>
    <property type="match status" value="1"/>
</dbReference>
<feature type="domain" description="GST N-terminal" evidence="6">
    <location>
        <begin position="1"/>
        <end position="76"/>
    </location>
</feature>
<gene>
    <name evidence="8" type="ORF">V5799_004149</name>
</gene>
<dbReference type="InterPro" id="IPR050213">
    <property type="entry name" value="GST_superfamily"/>
</dbReference>
<comment type="catalytic activity">
    <reaction evidence="5">
        <text>RX + glutathione = an S-substituted glutathione + a halide anion + H(+)</text>
        <dbReference type="Rhea" id="RHEA:16437"/>
        <dbReference type="ChEBI" id="CHEBI:15378"/>
        <dbReference type="ChEBI" id="CHEBI:16042"/>
        <dbReference type="ChEBI" id="CHEBI:17792"/>
        <dbReference type="ChEBI" id="CHEBI:57925"/>
        <dbReference type="ChEBI" id="CHEBI:90779"/>
        <dbReference type="EC" id="2.5.1.18"/>
    </reaction>
</comment>
<dbReference type="GO" id="GO:0042802">
    <property type="term" value="F:identical protein binding"/>
    <property type="evidence" value="ECO:0007669"/>
    <property type="project" value="UniProtKB-ARBA"/>
</dbReference>
<evidence type="ECO:0000313" key="8">
    <source>
        <dbReference type="EMBL" id="KAK8758219.1"/>
    </source>
</evidence>
<dbReference type="SUPFAM" id="SSF47616">
    <property type="entry name" value="GST C-terminal domain-like"/>
    <property type="match status" value="1"/>
</dbReference>